<gene>
    <name evidence="2" type="ORF">PCON_10146</name>
</gene>
<feature type="region of interest" description="Disordered" evidence="1">
    <location>
        <begin position="205"/>
        <end position="237"/>
    </location>
</feature>
<dbReference type="OrthoDB" id="5344866at2759"/>
<dbReference type="OMA" id="NERAGWW"/>
<dbReference type="EMBL" id="HF935553">
    <property type="protein sequence ID" value="CCX10552.1"/>
    <property type="molecule type" value="Genomic_DNA"/>
</dbReference>
<evidence type="ECO:0000256" key="1">
    <source>
        <dbReference type="SAM" id="MobiDB-lite"/>
    </source>
</evidence>
<evidence type="ECO:0000313" key="2">
    <source>
        <dbReference type="EMBL" id="CCX10552.1"/>
    </source>
</evidence>
<feature type="region of interest" description="Disordered" evidence="1">
    <location>
        <begin position="637"/>
        <end position="665"/>
    </location>
</feature>
<name>U4L2L5_PYROM</name>
<protein>
    <submittedName>
        <fullName evidence="2">Uncharacterized protein</fullName>
    </submittedName>
</protein>
<feature type="compositionally biased region" description="Polar residues" evidence="1">
    <location>
        <begin position="63"/>
        <end position="75"/>
    </location>
</feature>
<dbReference type="eggNOG" id="ENOG502SKWP">
    <property type="taxonomic scope" value="Eukaryota"/>
</dbReference>
<sequence length="1044" mass="117246">MKLYGDMYEPSRIPLVVETSLNPVPPRSVPDDATPRSSNTFFAGWTTGYTEPRDLAAEDSDENMSSTSSQLGGSFDATSPLTTGAFMGMGGSPPAWFSPPSPRLERVDSGGLSAIAEMNLRDGTVSPLPPLGPVDEVAIDGDEGMDMFEMELPSAAFVAPVDEDAVMSDFSFNYAVPPTSSNIPSSSGPLASAFSIYNDTNSRAFPGSTPRASFSQVDGMLGRKSSKRSRDESSYQHEPKFPFCNCQLPDRPKRGQKLFLHKDIPLEILLEIFQYAMLWPPIDLQKCEHQHQSRRPLGRRATTGDAYLRPTSHRRAGSSSSAALAVHPASFPFPEEPPEPEKKPNESSDEAHRFGIQTALRLERTCKRFFEILGKEDQWTDETFWLTAARQCWKHLPAHLSDVQGRQTCITSWRNVVAVFMRSENGQFGTKRGAKGGVDCFGGKKACRPASSWEEEKRRRLEIEQVGRRPRKLLLVCAQPGPGAINVTTDEHGRGHTISLSLRGGEYLVHIDEYSRFGASGKLPENLARSDNEGYFAPDIFYDRKDRFRLCKVAVQKTRQGPQVLRPRAAANQESVTWDLSSIREYVLDPKAYVARCTHHERLLVCSLFTHRNPTEIDELVDPPEDNRIFCIEGTEVSEAAPSSNSPDTSAMSSKQRGKLPETNTSSGLKWMREFEYRDATAYTTTRRLHYVICNLRMTSANVVALVRWNETTPQSMQQMFDREFHILDSTTGVTLRTLEFPNLFWDFRHHDMHRDYNLMRVSKLNALYNPAPSTSMGSGNRSTRIHGDAFFLSGSKIISGSHDYCNWVWDLTLPEIPRGVYNADHNDGGIVPEPFEVLDDYYWNSTVPAGQQWEPSNERAGWWVKTPNQVLCFWHGAALGGVGVDSPGGTGGKEGEARYFAVCRPGRMFVWDLLGRNEVVGYTNVSPGDSERKRWLGRKRGEKLRGWYTCDDVLPEQGLWLWFEDGEAVFLDAGEILEAAGLQGEQWTWSAGEEGWGWQSEEEEMEVDMDAELEDNEDEYGDRDGDEEMEMGVVKRRRTGYEC</sequence>
<feature type="compositionally biased region" description="Basic and acidic residues" evidence="1">
    <location>
        <begin position="228"/>
        <end position="237"/>
    </location>
</feature>
<feature type="compositionally biased region" description="Polar residues" evidence="1">
    <location>
        <begin position="641"/>
        <end position="655"/>
    </location>
</feature>
<evidence type="ECO:0000313" key="3">
    <source>
        <dbReference type="Proteomes" id="UP000018144"/>
    </source>
</evidence>
<feature type="region of interest" description="Disordered" evidence="1">
    <location>
        <begin position="19"/>
        <end position="75"/>
    </location>
</feature>
<feature type="compositionally biased region" description="Basic and acidic residues" evidence="1">
    <location>
        <begin position="339"/>
        <end position="351"/>
    </location>
</feature>
<dbReference type="AlphaFoldDB" id="U4L2L5"/>
<proteinExistence type="predicted"/>
<dbReference type="Proteomes" id="UP000018144">
    <property type="component" value="Unassembled WGS sequence"/>
</dbReference>
<keyword evidence="3" id="KW-1185">Reference proteome</keyword>
<accession>U4L2L5</accession>
<feature type="region of interest" description="Disordered" evidence="1">
    <location>
        <begin position="290"/>
        <end position="351"/>
    </location>
</feature>
<reference evidence="2 3" key="1">
    <citation type="journal article" date="2013" name="PLoS Genet.">
        <title>The genome and development-dependent transcriptomes of Pyronema confluens: a window into fungal evolution.</title>
        <authorList>
            <person name="Traeger S."/>
            <person name="Altegoer F."/>
            <person name="Freitag M."/>
            <person name="Gabaldon T."/>
            <person name="Kempken F."/>
            <person name="Kumar A."/>
            <person name="Marcet-Houben M."/>
            <person name="Poggeler S."/>
            <person name="Stajich J.E."/>
            <person name="Nowrousian M."/>
        </authorList>
    </citation>
    <scope>NUCLEOTIDE SEQUENCE [LARGE SCALE GENOMIC DNA]</scope>
    <source>
        <strain evidence="3">CBS 100304</strain>
        <tissue evidence="2">Vegetative mycelium</tissue>
    </source>
</reference>
<organism evidence="2 3">
    <name type="scientific">Pyronema omphalodes (strain CBS 100304)</name>
    <name type="common">Pyronema confluens</name>
    <dbReference type="NCBI Taxonomy" id="1076935"/>
    <lineage>
        <taxon>Eukaryota</taxon>
        <taxon>Fungi</taxon>
        <taxon>Dikarya</taxon>
        <taxon>Ascomycota</taxon>
        <taxon>Pezizomycotina</taxon>
        <taxon>Pezizomycetes</taxon>
        <taxon>Pezizales</taxon>
        <taxon>Pyronemataceae</taxon>
        <taxon>Pyronema</taxon>
    </lineage>
</organism>